<dbReference type="AlphaFoldDB" id="A0A0V1AJ99"/>
<proteinExistence type="predicted"/>
<gene>
    <name evidence="1" type="ORF">T01_11688</name>
</gene>
<reference evidence="1 2" key="1">
    <citation type="submission" date="2015-01" db="EMBL/GenBank/DDBJ databases">
        <title>Evolution of Trichinella species and genotypes.</title>
        <authorList>
            <person name="Korhonen P.K."/>
            <person name="Edoardo P."/>
            <person name="Giuseppe L.R."/>
            <person name="Gasser R.B."/>
        </authorList>
    </citation>
    <scope>NUCLEOTIDE SEQUENCE [LARGE SCALE GENOMIC DNA]</scope>
    <source>
        <strain evidence="1">ISS3</strain>
    </source>
</reference>
<dbReference type="InParanoid" id="A0A0V1AJ99"/>
<evidence type="ECO:0000313" key="1">
    <source>
        <dbReference type="EMBL" id="KRY24412.1"/>
    </source>
</evidence>
<name>A0A0V1AJ99_TRISP</name>
<dbReference type="Proteomes" id="UP000054776">
    <property type="component" value="Unassembled WGS sequence"/>
</dbReference>
<dbReference type="EMBL" id="JYDH01001750">
    <property type="protein sequence ID" value="KRY24412.1"/>
    <property type="molecule type" value="Genomic_DNA"/>
</dbReference>
<keyword evidence="2" id="KW-1185">Reference proteome</keyword>
<protein>
    <submittedName>
        <fullName evidence="1">Uncharacterized protein</fullName>
    </submittedName>
</protein>
<organism evidence="1 2">
    <name type="scientific">Trichinella spiralis</name>
    <name type="common">Trichina worm</name>
    <dbReference type="NCBI Taxonomy" id="6334"/>
    <lineage>
        <taxon>Eukaryota</taxon>
        <taxon>Metazoa</taxon>
        <taxon>Ecdysozoa</taxon>
        <taxon>Nematoda</taxon>
        <taxon>Enoplea</taxon>
        <taxon>Dorylaimia</taxon>
        <taxon>Trichinellida</taxon>
        <taxon>Trichinellidae</taxon>
        <taxon>Trichinella</taxon>
    </lineage>
</organism>
<sequence length="32" mass="3767">MKLSEISSGCLKNVEIQLKSRRKMFKLRNAEE</sequence>
<accession>A0A0V1AJ99</accession>
<evidence type="ECO:0000313" key="2">
    <source>
        <dbReference type="Proteomes" id="UP000054776"/>
    </source>
</evidence>
<comment type="caution">
    <text evidence="1">The sequence shown here is derived from an EMBL/GenBank/DDBJ whole genome shotgun (WGS) entry which is preliminary data.</text>
</comment>